<comment type="caution">
    <text evidence="1">The sequence shown here is derived from an EMBL/GenBank/DDBJ whole genome shotgun (WGS) entry which is preliminary data.</text>
</comment>
<sequence>MIYVAFTKEDFICFSELISAEDIILAFTDCFSVKGVKHAYDVSDAEVNWGEQVALVRKFFTELSEHKEVDLNGYANNFFECSIRLSVQYIESLKLHSSQHCKVIFADRLFGKGRPNYYLSEHESQGQLMYNRKFALQSTVEKAVESLGLEIKYLSRKFNYQKLSNTLRDTAVFSMRLLQALRANLTQKQHMSIEPLEITPFYAVLRTQAQFFAVKQILESSTIPFTIICADTFVQRKLFYVVNEWACSQSLIRVVKLPEANFWLTIKTYLKTFYLSIKSCNKLFSGDGFTVNVKQACREVIIMSADLELYQNRLARLLPIGQNNSVFLTCEQKSPHAYTEINVAKNKGYRTIQVMACDQEANDLPLPAVADIFLTDTLKRKELFESRWSSKTSSLKYLGPIRLSEEKTVKVTNKNEFEVCYFSHVTEINQNKKIIQLLEKIKTQSKSFNYCIKVHPRDSGSWLKGSSVDENIVFTSSNITNDELYEKFKIAISNPSAVVMELLCHFKPFIFIDTIESYKNIDFVSCDEMYAGYTKSIDAIPELLSDKYDLYSEVRDLHARVFGSSVSAVSQRDLVSIFECRS</sequence>
<accession>A0ABW3HHK4</accession>
<dbReference type="EMBL" id="JBHTIT010000001">
    <property type="protein sequence ID" value="MFD0950028.1"/>
    <property type="molecule type" value="Genomic_DNA"/>
</dbReference>
<dbReference type="RefSeq" id="WP_379070344.1">
    <property type="nucleotide sequence ID" value="NZ_JBHTIT010000001.1"/>
</dbReference>
<keyword evidence="2" id="KW-1185">Reference proteome</keyword>
<organism evidence="1 2">
    <name type="scientific">Paraperlucidibaca wandonensis</name>
    <dbReference type="NCBI Taxonomy" id="1268273"/>
    <lineage>
        <taxon>Bacteria</taxon>
        <taxon>Pseudomonadati</taxon>
        <taxon>Pseudomonadota</taxon>
        <taxon>Gammaproteobacteria</taxon>
        <taxon>Moraxellales</taxon>
        <taxon>Moraxellaceae</taxon>
        <taxon>Paraperlucidibaca</taxon>
    </lineage>
</organism>
<evidence type="ECO:0000313" key="2">
    <source>
        <dbReference type="Proteomes" id="UP001597044"/>
    </source>
</evidence>
<protein>
    <recommendedName>
        <fullName evidence="3">CDP-glycerol glycerophosphotransferase (TagB/SpsB family)</fullName>
    </recommendedName>
</protein>
<name>A0ABW3HHK4_9GAMM</name>
<proteinExistence type="predicted"/>
<evidence type="ECO:0000313" key="1">
    <source>
        <dbReference type="EMBL" id="MFD0950028.1"/>
    </source>
</evidence>
<reference evidence="2" key="1">
    <citation type="journal article" date="2019" name="Int. J. Syst. Evol. Microbiol.">
        <title>The Global Catalogue of Microorganisms (GCM) 10K type strain sequencing project: providing services to taxonomists for standard genome sequencing and annotation.</title>
        <authorList>
            <consortium name="The Broad Institute Genomics Platform"/>
            <consortium name="The Broad Institute Genome Sequencing Center for Infectious Disease"/>
            <person name="Wu L."/>
            <person name="Ma J."/>
        </authorList>
    </citation>
    <scope>NUCLEOTIDE SEQUENCE [LARGE SCALE GENOMIC DNA]</scope>
    <source>
        <strain evidence="2">CCUG 63419</strain>
    </source>
</reference>
<gene>
    <name evidence="1" type="ORF">ACFQ0F_06440</name>
</gene>
<dbReference type="Proteomes" id="UP001597044">
    <property type="component" value="Unassembled WGS sequence"/>
</dbReference>
<evidence type="ECO:0008006" key="3">
    <source>
        <dbReference type="Google" id="ProtNLM"/>
    </source>
</evidence>